<evidence type="ECO:0000313" key="4">
    <source>
        <dbReference type="Proteomes" id="UP000198992"/>
    </source>
</evidence>
<dbReference type="Proteomes" id="UP000198992">
    <property type="component" value="Unassembled WGS sequence"/>
</dbReference>
<accession>A0A1H5DZ82</accession>
<evidence type="ECO:0000259" key="2">
    <source>
        <dbReference type="Pfam" id="PF14534"/>
    </source>
</evidence>
<reference evidence="3 4" key="1">
    <citation type="submission" date="2016-10" db="EMBL/GenBank/DDBJ databases">
        <authorList>
            <person name="de Groot N.N."/>
        </authorList>
    </citation>
    <scope>NUCLEOTIDE SEQUENCE [LARGE SCALE GENOMIC DNA]</scope>
    <source>
        <strain evidence="3 4">MT12</strain>
    </source>
</reference>
<feature type="domain" description="DUF4440" evidence="2">
    <location>
        <begin position="34"/>
        <end position="137"/>
    </location>
</feature>
<dbReference type="Pfam" id="PF14534">
    <property type="entry name" value="DUF4440"/>
    <property type="match status" value="1"/>
</dbReference>
<dbReference type="OrthoDB" id="8252732at2"/>
<keyword evidence="1" id="KW-0732">Signal</keyword>
<dbReference type="RefSeq" id="WP_092122959.1">
    <property type="nucleotide sequence ID" value="NZ_FNTH01000001.1"/>
</dbReference>
<dbReference type="AlphaFoldDB" id="A0A1H5DZ82"/>
<protein>
    <submittedName>
        <fullName evidence="3">Ketosteroid isomerase homolog</fullName>
    </submittedName>
</protein>
<evidence type="ECO:0000256" key="1">
    <source>
        <dbReference type="SAM" id="SignalP"/>
    </source>
</evidence>
<name>A0A1H5DZ82_9BRAD</name>
<dbReference type="InterPro" id="IPR027843">
    <property type="entry name" value="DUF4440"/>
</dbReference>
<keyword evidence="3" id="KW-0413">Isomerase</keyword>
<gene>
    <name evidence="3" type="ORF">SAMN05444164_5998</name>
</gene>
<dbReference type="EMBL" id="FNTH01000001">
    <property type="protein sequence ID" value="SED84191.1"/>
    <property type="molecule type" value="Genomic_DNA"/>
</dbReference>
<proteinExistence type="predicted"/>
<evidence type="ECO:0000313" key="3">
    <source>
        <dbReference type="EMBL" id="SED84191.1"/>
    </source>
</evidence>
<dbReference type="Gene3D" id="3.10.450.50">
    <property type="match status" value="1"/>
</dbReference>
<sequence>MRISSALYLFIALLAMPATATAGDESLKQQFEKVAAVYADSFNKQNGAGIAALYAPGGMVVNATGSHTDIAQTYEGIFKAGFNHNEITVDEALPLGTDTAIATGEYHITGKNQNGEPLDVVGRWTGAYVNQGGNWKIRMVSAFPKAPPAK</sequence>
<organism evidence="3 4">
    <name type="scientific">Bradyrhizobium erythrophlei</name>
    <dbReference type="NCBI Taxonomy" id="1437360"/>
    <lineage>
        <taxon>Bacteria</taxon>
        <taxon>Pseudomonadati</taxon>
        <taxon>Pseudomonadota</taxon>
        <taxon>Alphaproteobacteria</taxon>
        <taxon>Hyphomicrobiales</taxon>
        <taxon>Nitrobacteraceae</taxon>
        <taxon>Bradyrhizobium</taxon>
    </lineage>
</organism>
<feature type="signal peptide" evidence="1">
    <location>
        <begin position="1"/>
        <end position="22"/>
    </location>
</feature>
<feature type="chain" id="PRO_5011490949" evidence="1">
    <location>
        <begin position="23"/>
        <end position="150"/>
    </location>
</feature>
<dbReference type="InterPro" id="IPR032710">
    <property type="entry name" value="NTF2-like_dom_sf"/>
</dbReference>
<dbReference type="GO" id="GO:0016853">
    <property type="term" value="F:isomerase activity"/>
    <property type="evidence" value="ECO:0007669"/>
    <property type="project" value="UniProtKB-KW"/>
</dbReference>
<dbReference type="SUPFAM" id="SSF54427">
    <property type="entry name" value="NTF2-like"/>
    <property type="match status" value="1"/>
</dbReference>